<comment type="caution">
    <text evidence="2">The sequence shown here is derived from an EMBL/GenBank/DDBJ whole genome shotgun (WGS) entry which is preliminary data.</text>
</comment>
<sequence length="292" mass="33541">MNPSQFSDSAGNFQPSPNSTLYNLQDDRTLNVLPQYYSSSINQGIHTPQITYVSNQPHGNLDYNNAQPQSSPRYHLPLQTTIQANSFGSSTASNGVYLASAAPPTNKQQDYNAPQFLPSYYLSLQTIAQSPTGQVSNENVNNLNFVQQNSHSSNQDCNFKSFSIQLPQKTFQTSVQTNSFVDPRNHYVHKFFFQPSNDLINYHIKCEKISLHQLLNNSTQFKESEYIFYYQQQSNNQIYQISCEIASSNYLNKNFYGIEIKQIMEQELAFTPDQKENLRCHLTRYLIRHLLN</sequence>
<organism evidence="2 3">
    <name type="scientific">Glomus cerebriforme</name>
    <dbReference type="NCBI Taxonomy" id="658196"/>
    <lineage>
        <taxon>Eukaryota</taxon>
        <taxon>Fungi</taxon>
        <taxon>Fungi incertae sedis</taxon>
        <taxon>Mucoromycota</taxon>
        <taxon>Glomeromycotina</taxon>
        <taxon>Glomeromycetes</taxon>
        <taxon>Glomerales</taxon>
        <taxon>Glomeraceae</taxon>
        <taxon>Glomus</taxon>
    </lineage>
</organism>
<keyword evidence="3" id="KW-1185">Reference proteome</keyword>
<dbReference type="EMBL" id="QKYT01000379">
    <property type="protein sequence ID" value="RIA86166.1"/>
    <property type="molecule type" value="Genomic_DNA"/>
</dbReference>
<dbReference type="OrthoDB" id="2341808at2759"/>
<accession>A0A397SNH9</accession>
<proteinExistence type="predicted"/>
<protein>
    <submittedName>
        <fullName evidence="2">Uncharacterized protein</fullName>
    </submittedName>
</protein>
<reference evidence="2 3" key="1">
    <citation type="submission" date="2018-06" db="EMBL/GenBank/DDBJ databases">
        <title>Comparative genomics reveals the genomic features of Rhizophagus irregularis, R. cerebriforme, R. diaphanum and Gigaspora rosea, and their symbiotic lifestyle signature.</title>
        <authorList>
            <person name="Morin E."/>
            <person name="San Clemente H."/>
            <person name="Chen E.C.H."/>
            <person name="De La Providencia I."/>
            <person name="Hainaut M."/>
            <person name="Kuo A."/>
            <person name="Kohler A."/>
            <person name="Murat C."/>
            <person name="Tang N."/>
            <person name="Roy S."/>
            <person name="Loubradou J."/>
            <person name="Henrissat B."/>
            <person name="Grigoriev I.V."/>
            <person name="Corradi N."/>
            <person name="Roux C."/>
            <person name="Martin F.M."/>
        </authorList>
    </citation>
    <scope>NUCLEOTIDE SEQUENCE [LARGE SCALE GENOMIC DNA]</scope>
    <source>
        <strain evidence="2 3">DAOM 227022</strain>
    </source>
</reference>
<gene>
    <name evidence="2" type="ORF">C1645_829702</name>
</gene>
<feature type="region of interest" description="Disordered" evidence="1">
    <location>
        <begin position="1"/>
        <end position="22"/>
    </location>
</feature>
<dbReference type="AlphaFoldDB" id="A0A397SNH9"/>
<name>A0A397SNH9_9GLOM</name>
<evidence type="ECO:0000256" key="1">
    <source>
        <dbReference type="SAM" id="MobiDB-lite"/>
    </source>
</evidence>
<evidence type="ECO:0000313" key="2">
    <source>
        <dbReference type="EMBL" id="RIA86166.1"/>
    </source>
</evidence>
<dbReference type="Proteomes" id="UP000265703">
    <property type="component" value="Unassembled WGS sequence"/>
</dbReference>
<evidence type="ECO:0000313" key="3">
    <source>
        <dbReference type="Proteomes" id="UP000265703"/>
    </source>
</evidence>